<keyword evidence="2" id="KW-0285">Flavoprotein</keyword>
<sequence length="199" mass="20851">MSTGPLERVVVVGNGIAGLTAADTLREAGFDGELTVVGDEPHAAYSRPALSKALLLDGDDMTAHELPPAGHGATELLGVRATGLDPDRRRVTLDDGTALPYDRVVLATGSRARRLSDLPEELTLRGLEDALALRARLTAKPSVVVIGGGRSAWRSPRAAWPRAARSPSSPRVCRSSSSSARTSPTSSPGRRGSRASPSW</sequence>
<evidence type="ECO:0000256" key="5">
    <source>
        <dbReference type="SAM" id="MobiDB-lite"/>
    </source>
</evidence>
<accession>A0AAT9HMP5</accession>
<evidence type="ECO:0000259" key="6">
    <source>
        <dbReference type="Pfam" id="PF07992"/>
    </source>
</evidence>
<dbReference type="PRINTS" id="PR00368">
    <property type="entry name" value="FADPNR"/>
</dbReference>
<feature type="region of interest" description="Disordered" evidence="5">
    <location>
        <begin position="156"/>
        <end position="199"/>
    </location>
</feature>
<evidence type="ECO:0000256" key="1">
    <source>
        <dbReference type="ARBA" id="ARBA00001974"/>
    </source>
</evidence>
<dbReference type="SUPFAM" id="SSF51905">
    <property type="entry name" value="FAD/NAD(P)-binding domain"/>
    <property type="match status" value="1"/>
</dbReference>
<comment type="cofactor">
    <cofactor evidence="1">
        <name>FAD</name>
        <dbReference type="ChEBI" id="CHEBI:57692"/>
    </cofactor>
</comment>
<dbReference type="AlphaFoldDB" id="A0AAT9HMP5"/>
<dbReference type="GO" id="GO:0005737">
    <property type="term" value="C:cytoplasm"/>
    <property type="evidence" value="ECO:0007669"/>
    <property type="project" value="TreeGrafter"/>
</dbReference>
<gene>
    <name evidence="7" type="ORF">SHKM778_51080</name>
</gene>
<dbReference type="InterPro" id="IPR050446">
    <property type="entry name" value="FAD-oxidoreductase/Apoptosis"/>
</dbReference>
<dbReference type="PRINTS" id="PR00469">
    <property type="entry name" value="PNDRDTASEII"/>
</dbReference>
<organism evidence="7">
    <name type="scientific">Streptomyces haneummycinicus</name>
    <dbReference type="NCBI Taxonomy" id="3074435"/>
    <lineage>
        <taxon>Bacteria</taxon>
        <taxon>Bacillati</taxon>
        <taxon>Actinomycetota</taxon>
        <taxon>Actinomycetes</taxon>
        <taxon>Kitasatosporales</taxon>
        <taxon>Streptomycetaceae</taxon>
        <taxon>Streptomyces</taxon>
    </lineage>
</organism>
<evidence type="ECO:0000256" key="2">
    <source>
        <dbReference type="ARBA" id="ARBA00022630"/>
    </source>
</evidence>
<dbReference type="InterPro" id="IPR036188">
    <property type="entry name" value="FAD/NAD-bd_sf"/>
</dbReference>
<dbReference type="PANTHER" id="PTHR43557">
    <property type="entry name" value="APOPTOSIS-INDUCING FACTOR 1"/>
    <property type="match status" value="1"/>
</dbReference>
<reference evidence="7" key="1">
    <citation type="submission" date="2024-06" db="EMBL/GenBank/DDBJ databases">
        <authorList>
            <consortium name="consrtm"/>
            <person name="Uemura M."/>
            <person name="Terahara T."/>
        </authorList>
    </citation>
    <scope>NUCLEOTIDE SEQUENCE</scope>
    <source>
        <strain evidence="7">KM77-8</strain>
    </source>
</reference>
<proteinExistence type="predicted"/>
<dbReference type="InterPro" id="IPR023753">
    <property type="entry name" value="FAD/NAD-binding_dom"/>
</dbReference>
<dbReference type="Pfam" id="PF07992">
    <property type="entry name" value="Pyr_redox_2"/>
    <property type="match status" value="1"/>
</dbReference>
<dbReference type="EMBL" id="AP035768">
    <property type="protein sequence ID" value="BFO18720.1"/>
    <property type="molecule type" value="Genomic_DNA"/>
</dbReference>
<evidence type="ECO:0000256" key="3">
    <source>
        <dbReference type="ARBA" id="ARBA00022827"/>
    </source>
</evidence>
<feature type="domain" description="FAD/NAD(P)-binding" evidence="6">
    <location>
        <begin position="8"/>
        <end position="150"/>
    </location>
</feature>
<protein>
    <recommendedName>
        <fullName evidence="6">FAD/NAD(P)-binding domain-containing protein</fullName>
    </recommendedName>
</protein>
<evidence type="ECO:0000313" key="7">
    <source>
        <dbReference type="EMBL" id="BFO18720.1"/>
    </source>
</evidence>
<evidence type="ECO:0000256" key="4">
    <source>
        <dbReference type="ARBA" id="ARBA00023002"/>
    </source>
</evidence>
<dbReference type="PANTHER" id="PTHR43557:SF2">
    <property type="entry name" value="RIESKE DOMAIN-CONTAINING PROTEIN-RELATED"/>
    <property type="match status" value="1"/>
</dbReference>
<dbReference type="GO" id="GO:0016651">
    <property type="term" value="F:oxidoreductase activity, acting on NAD(P)H"/>
    <property type="evidence" value="ECO:0007669"/>
    <property type="project" value="TreeGrafter"/>
</dbReference>
<keyword evidence="3" id="KW-0274">FAD</keyword>
<reference evidence="7" key="2">
    <citation type="submission" date="2024-07" db="EMBL/GenBank/DDBJ databases">
        <title>Streptomyces haneummycinica sp. nov., a new antibiotic-producing actinobacterium isolated from marine sediment.</title>
        <authorList>
            <person name="Uemura M."/>
            <person name="Hamada M."/>
            <person name="Hirano S."/>
            <person name="Kobayashi K."/>
            <person name="Ohshiro T."/>
            <person name="Kobayashi T."/>
            <person name="Terahara T."/>
        </authorList>
    </citation>
    <scope>NUCLEOTIDE SEQUENCE</scope>
    <source>
        <strain evidence="7">KM77-8</strain>
    </source>
</reference>
<dbReference type="Gene3D" id="3.50.50.60">
    <property type="entry name" value="FAD/NAD(P)-binding domain"/>
    <property type="match status" value="2"/>
</dbReference>
<name>A0AAT9HMP5_9ACTN</name>
<keyword evidence="4" id="KW-0560">Oxidoreductase</keyword>